<evidence type="ECO:0000313" key="3">
    <source>
        <dbReference type="EMBL" id="KAK7792198.1"/>
    </source>
</evidence>
<feature type="region of interest" description="Disordered" evidence="2">
    <location>
        <begin position="524"/>
        <end position="554"/>
    </location>
</feature>
<name>A0AAN9VIX5_9ORTH</name>
<keyword evidence="4" id="KW-1185">Reference proteome</keyword>
<proteinExistence type="predicted"/>
<comment type="caution">
    <text evidence="3">The sequence shown here is derived from an EMBL/GenBank/DDBJ whole genome shotgun (WGS) entry which is preliminary data.</text>
</comment>
<feature type="compositionally biased region" description="Basic residues" evidence="2">
    <location>
        <begin position="298"/>
        <end position="309"/>
    </location>
</feature>
<feature type="compositionally biased region" description="Basic and acidic residues" evidence="2">
    <location>
        <begin position="399"/>
        <end position="418"/>
    </location>
</feature>
<sequence length="841" mass="96316">MFTKEAFLSKDNSESDQSGKAEFINDICNHEKKTSNARLYSVIDIEGKQEAIDCSEIMQEFHDRRDNFDILTFPKNIHQSDQFELPQFDKRQEMEEIKDRDFKWCDSLFDTYQNKIFENVLNDPELFLQDHVNKSWENITGATDSSDLISSLALDNFEPHENIAHNVSDCDFKWNEEPEINSSFTSQMNENICGSSVFTIKDSTAVQMCGDFINCPNEFLELQASMICEDSTVSESKIAEVNSKLSDCSGYNLPSLSELPAPLPEVSEPSAAESESIYAEVHSIQKKRKNQSKNVCDKRRRVTRRRKSKNCSEMLNTFEHFQEIKSNKTPITTPVDENPNKHCSANLINKHNMLIRQEKISSHEVLDAPMLSAHTLQNKLEMKNKRNKSKRPRKKRKNKLQDSSHEEDYSDPEKHNLFDEDGYSKQSNQKDCKLNCNQIKNTDCNYDQNSPLSTNNLCLKNSDLIFRDTTNSLAEDITQKNFEAKNRETDNATKSFVNNSPLRMKINLLKKEVVYCGYKGKKSNLRGKGKRNYRRKKQIKVDKQPNGPSVQNNDCLVPEFQEEGANRQLVPASKRKYCRRNNKITRVKKNSSLSGKMESSYYNGYSLESNKMTESIYKSLDCISNETNITTIPIISNITGKLSETDLSYVLTSERVLEDCVLTYNDILNLNEPERQDHKQGDNEIDCEKSVVCNKDNSSKFIHLSSGISDTSQFSDCDLSIEESDNTVYSECSLPDKEEYCDFGWSNVNSSELLKESDALAAAVRELQKSASVLERVKDTLESKDLVIKSLTERLDKFESNRLYKILEKIISEVEQTSFDGMSSASAIVRILMSYAEEKNL</sequence>
<accession>A0AAN9VIX5</accession>
<evidence type="ECO:0000313" key="4">
    <source>
        <dbReference type="Proteomes" id="UP001378592"/>
    </source>
</evidence>
<evidence type="ECO:0000256" key="1">
    <source>
        <dbReference type="SAM" id="Coils"/>
    </source>
</evidence>
<organism evidence="3 4">
    <name type="scientific">Gryllus longicercus</name>
    <dbReference type="NCBI Taxonomy" id="2509291"/>
    <lineage>
        <taxon>Eukaryota</taxon>
        <taxon>Metazoa</taxon>
        <taxon>Ecdysozoa</taxon>
        <taxon>Arthropoda</taxon>
        <taxon>Hexapoda</taxon>
        <taxon>Insecta</taxon>
        <taxon>Pterygota</taxon>
        <taxon>Neoptera</taxon>
        <taxon>Polyneoptera</taxon>
        <taxon>Orthoptera</taxon>
        <taxon>Ensifera</taxon>
        <taxon>Gryllidea</taxon>
        <taxon>Grylloidea</taxon>
        <taxon>Gryllidae</taxon>
        <taxon>Gryllinae</taxon>
        <taxon>Gryllus</taxon>
    </lineage>
</organism>
<feature type="compositionally biased region" description="Basic residues" evidence="2">
    <location>
        <begin position="385"/>
        <end position="398"/>
    </location>
</feature>
<feature type="coiled-coil region" evidence="1">
    <location>
        <begin position="764"/>
        <end position="801"/>
    </location>
</feature>
<gene>
    <name evidence="3" type="ORF">R5R35_005151</name>
</gene>
<feature type="region of interest" description="Disordered" evidence="2">
    <location>
        <begin position="289"/>
        <end position="309"/>
    </location>
</feature>
<feature type="compositionally biased region" description="Basic residues" evidence="2">
    <location>
        <begin position="524"/>
        <end position="538"/>
    </location>
</feature>
<protein>
    <submittedName>
        <fullName evidence="3">Uncharacterized protein</fullName>
    </submittedName>
</protein>
<feature type="region of interest" description="Disordered" evidence="2">
    <location>
        <begin position="375"/>
        <end position="429"/>
    </location>
</feature>
<evidence type="ECO:0000256" key="2">
    <source>
        <dbReference type="SAM" id="MobiDB-lite"/>
    </source>
</evidence>
<dbReference type="AlphaFoldDB" id="A0AAN9VIX5"/>
<keyword evidence="1" id="KW-0175">Coiled coil</keyword>
<dbReference type="EMBL" id="JAZDUA010000466">
    <property type="protein sequence ID" value="KAK7792198.1"/>
    <property type="molecule type" value="Genomic_DNA"/>
</dbReference>
<reference evidence="3 4" key="1">
    <citation type="submission" date="2024-03" db="EMBL/GenBank/DDBJ databases">
        <title>The genome assembly and annotation of the cricket Gryllus longicercus Weissman &amp; Gray.</title>
        <authorList>
            <person name="Szrajer S."/>
            <person name="Gray D."/>
            <person name="Ylla G."/>
        </authorList>
    </citation>
    <scope>NUCLEOTIDE SEQUENCE [LARGE SCALE GENOMIC DNA]</scope>
    <source>
        <strain evidence="3">DAG 2021-001</strain>
        <tissue evidence="3">Whole body minus gut</tissue>
    </source>
</reference>
<dbReference type="Proteomes" id="UP001378592">
    <property type="component" value="Unassembled WGS sequence"/>
</dbReference>